<gene>
    <name evidence="9" type="primary">LOC117144288</name>
</gene>
<dbReference type="Pfam" id="PF02453">
    <property type="entry name" value="Reticulon"/>
    <property type="match status" value="1"/>
</dbReference>
<keyword evidence="3 6" id="KW-0256">Endoplasmic reticulum</keyword>
<evidence type="ECO:0000256" key="6">
    <source>
        <dbReference type="RuleBase" id="RU363132"/>
    </source>
</evidence>
<feature type="transmembrane region" description="Helical" evidence="6">
    <location>
        <begin position="44"/>
        <end position="63"/>
    </location>
</feature>
<dbReference type="GO" id="GO:0005789">
    <property type="term" value="C:endoplasmic reticulum membrane"/>
    <property type="evidence" value="ECO:0007669"/>
    <property type="project" value="UniProtKB-SubCell"/>
</dbReference>
<dbReference type="InterPro" id="IPR046964">
    <property type="entry name" value="RTN1-4"/>
</dbReference>
<evidence type="ECO:0000256" key="1">
    <source>
        <dbReference type="ARBA" id="ARBA00004477"/>
    </source>
</evidence>
<dbReference type="PROSITE" id="PS50845">
    <property type="entry name" value="RETICULON"/>
    <property type="match status" value="1"/>
</dbReference>
<evidence type="ECO:0000256" key="4">
    <source>
        <dbReference type="ARBA" id="ARBA00022989"/>
    </source>
</evidence>
<evidence type="ECO:0000256" key="3">
    <source>
        <dbReference type="ARBA" id="ARBA00022824"/>
    </source>
</evidence>
<proteinExistence type="predicted"/>
<feature type="transmembrane region" description="Helical" evidence="6">
    <location>
        <begin position="69"/>
        <end position="90"/>
    </location>
</feature>
<evidence type="ECO:0000259" key="7">
    <source>
        <dbReference type="PROSITE" id="PS50845"/>
    </source>
</evidence>
<feature type="domain" description="Reticulon" evidence="7">
    <location>
        <begin position="31"/>
        <end position="235"/>
    </location>
</feature>
<feature type="transmembrane region" description="Helical" evidence="6">
    <location>
        <begin position="148"/>
        <end position="175"/>
    </location>
</feature>
<evidence type="ECO:0000313" key="8">
    <source>
        <dbReference type="Proteomes" id="UP000515162"/>
    </source>
</evidence>
<dbReference type="RefSeq" id="XP_033165283.1">
    <property type="nucleotide sequence ID" value="XM_033309392.1"/>
</dbReference>
<dbReference type="AlphaFoldDB" id="A0A6P8K8W1"/>
<sequence length="266" mass="30765">MPSERALKTFENMSTHTSIKTKDSSQLFMDLKNLLLWRNGRKTLIVFTGILLLLLDVMVHSVISVISMVGITVLIAAIGHRLLVQFWSIWKKDGNKDQILRFYPHAKIEIPREETLYLAGKAVSHLNLILNRMIELLLVEKWEDSLKFLVLLCGINLLGDCFNGWTLLIFGHLFIFTVPKLYESYKPFVDVQIRKFRKCQKDKSNEVESKAENPICIQKECPPESPYEGEESKEGKVLYEACDNEPLHKVCRCPDCEHRYLPIEAR</sequence>
<reference evidence="9" key="1">
    <citation type="submission" date="2025-08" db="UniProtKB">
        <authorList>
            <consortium name="RefSeq"/>
        </authorList>
    </citation>
    <scope>IDENTIFICATION</scope>
    <source>
        <strain evidence="9">Mau12</strain>
        <tissue evidence="9">Whole Body</tissue>
    </source>
</reference>
<comment type="subcellular location">
    <subcellularLocation>
        <location evidence="1 6">Endoplasmic reticulum membrane</location>
        <topology evidence="1 6">Multi-pass membrane protein</topology>
    </subcellularLocation>
</comment>
<keyword evidence="8" id="KW-1185">Reference proteome</keyword>
<organism evidence="8 9">
    <name type="scientific">Drosophila mauritiana</name>
    <name type="common">Fruit fly</name>
    <dbReference type="NCBI Taxonomy" id="7226"/>
    <lineage>
        <taxon>Eukaryota</taxon>
        <taxon>Metazoa</taxon>
        <taxon>Ecdysozoa</taxon>
        <taxon>Arthropoda</taxon>
        <taxon>Hexapoda</taxon>
        <taxon>Insecta</taxon>
        <taxon>Pterygota</taxon>
        <taxon>Neoptera</taxon>
        <taxon>Endopterygota</taxon>
        <taxon>Diptera</taxon>
        <taxon>Brachycera</taxon>
        <taxon>Muscomorpha</taxon>
        <taxon>Ephydroidea</taxon>
        <taxon>Drosophilidae</taxon>
        <taxon>Drosophila</taxon>
        <taxon>Sophophora</taxon>
    </lineage>
</organism>
<keyword evidence="5 6" id="KW-0472">Membrane</keyword>
<name>A0A6P8K8W1_DROMA</name>
<dbReference type="PANTHER" id="PTHR45799">
    <property type="entry name" value="RETICULON-LIKE PROTEIN"/>
    <property type="match status" value="1"/>
</dbReference>
<keyword evidence="2 6" id="KW-0812">Transmembrane</keyword>
<evidence type="ECO:0000256" key="2">
    <source>
        <dbReference type="ARBA" id="ARBA00022692"/>
    </source>
</evidence>
<evidence type="ECO:0000313" key="9">
    <source>
        <dbReference type="RefSeq" id="XP_033165283.1"/>
    </source>
</evidence>
<keyword evidence="4 6" id="KW-1133">Transmembrane helix</keyword>
<dbReference type="PANTHER" id="PTHR45799:SF2">
    <property type="entry name" value="RETICULON-LIKE PROTEIN"/>
    <property type="match status" value="1"/>
</dbReference>
<dbReference type="Gene3D" id="1.20.5.2480">
    <property type="match status" value="1"/>
</dbReference>
<accession>A0A6P8K8W1</accession>
<dbReference type="InterPro" id="IPR003388">
    <property type="entry name" value="Reticulon"/>
</dbReference>
<dbReference type="GeneID" id="117144288"/>
<dbReference type="Proteomes" id="UP000515162">
    <property type="component" value="Chromosome 3R"/>
</dbReference>
<evidence type="ECO:0000256" key="5">
    <source>
        <dbReference type="ARBA" id="ARBA00023136"/>
    </source>
</evidence>
<protein>
    <recommendedName>
        <fullName evidence="6">Reticulon-like protein</fullName>
    </recommendedName>
</protein>